<keyword evidence="4" id="KW-1185">Reference proteome</keyword>
<name>A0A4R8CJJ3_9ACTN</name>
<dbReference type="Pfam" id="PF18862">
    <property type="entry name" value="ApeA_NTD1"/>
    <property type="match status" value="1"/>
</dbReference>
<evidence type="ECO:0000313" key="3">
    <source>
        <dbReference type="EMBL" id="TDW76414.1"/>
    </source>
</evidence>
<dbReference type="InterPro" id="IPR041229">
    <property type="entry name" value="HEPN_Apea"/>
</dbReference>
<reference evidence="3 4" key="1">
    <citation type="submission" date="2019-03" db="EMBL/GenBank/DDBJ databases">
        <title>Genomic Encyclopedia of Type Strains, Phase III (KMG-III): the genomes of soil and plant-associated and newly described type strains.</title>
        <authorList>
            <person name="Whitman W."/>
        </authorList>
    </citation>
    <scope>NUCLEOTIDE SEQUENCE [LARGE SCALE GENOMIC DNA]</scope>
    <source>
        <strain evidence="3 4">VKM Ac-2573</strain>
    </source>
</reference>
<dbReference type="Proteomes" id="UP000295146">
    <property type="component" value="Unassembled WGS sequence"/>
</dbReference>
<evidence type="ECO:0000259" key="1">
    <source>
        <dbReference type="Pfam" id="PF18739"/>
    </source>
</evidence>
<dbReference type="EMBL" id="SODP01000001">
    <property type="protein sequence ID" value="TDW76414.1"/>
    <property type="molecule type" value="Genomic_DNA"/>
</dbReference>
<sequence>MPADNEVVAYGPPEWTVTPLIHGRTRDWKDVTVFEANGANYAGPVPGETRESYRVTLALIGCHAPADDFSGAMIEFDQLNSWSDAPSIIINPSSNEPDESQITNRIAASVRLEPLTLAHANINGDSLRLETGVQGSRSSQSIHFDQFSAFAIEMGQPANARTIVDTRVRPLQDLLIFSLGRSVQLTSLMLRPALENGRYCDAYLNAIQPTDDAKPTSRNSPWSYSEPSLLSVRWCPLPIDDLLRQWFELWSDLRETFVLLHAPHYAPFMYTENRFASIFQSAEAFHKRRFDSRELDPATHKKRVQDVIAAIDSSGGSQEISDWARRVLQAANYKPLWLRIDELVKSTGAVGDAILDAAPTFARAAANARTGVAHGGSSSSERPDSVARYWHGVVLSWVLRACLLLQLGVPLAEVVERVLQKAPFQHAVEQIRIAQRE</sequence>
<accession>A0A4R8CJJ3</accession>
<dbReference type="Pfam" id="PF18739">
    <property type="entry name" value="HEPN_Apea"/>
    <property type="match status" value="1"/>
</dbReference>
<proteinExistence type="predicted"/>
<gene>
    <name evidence="3" type="ORF">EV653_1565</name>
</gene>
<feature type="domain" description="Apea-like HEPN" evidence="1">
    <location>
        <begin position="277"/>
        <end position="410"/>
    </location>
</feature>
<dbReference type="InterPro" id="IPR041223">
    <property type="entry name" value="ApeA_NTD"/>
</dbReference>
<protein>
    <submittedName>
        <fullName evidence="3">Uncharacterized protein</fullName>
    </submittedName>
</protein>
<evidence type="ECO:0000313" key="4">
    <source>
        <dbReference type="Proteomes" id="UP000295146"/>
    </source>
</evidence>
<evidence type="ECO:0000259" key="2">
    <source>
        <dbReference type="Pfam" id="PF18862"/>
    </source>
</evidence>
<feature type="domain" description="ApeA N-terminal" evidence="2">
    <location>
        <begin position="14"/>
        <end position="246"/>
    </location>
</feature>
<comment type="caution">
    <text evidence="3">The sequence shown here is derived from an EMBL/GenBank/DDBJ whole genome shotgun (WGS) entry which is preliminary data.</text>
</comment>
<dbReference type="AlphaFoldDB" id="A0A4R8CJJ3"/>
<organism evidence="3 4">
    <name type="scientific">Kribbella pratensis</name>
    <dbReference type="NCBI Taxonomy" id="2512112"/>
    <lineage>
        <taxon>Bacteria</taxon>
        <taxon>Bacillati</taxon>
        <taxon>Actinomycetota</taxon>
        <taxon>Actinomycetes</taxon>
        <taxon>Propionibacteriales</taxon>
        <taxon>Kribbellaceae</taxon>
        <taxon>Kribbella</taxon>
    </lineage>
</organism>